<dbReference type="AlphaFoldDB" id="A0A162FNQ6"/>
<dbReference type="PANTHER" id="PTHR11070">
    <property type="entry name" value="UVRD / RECB / PCRA DNA HELICASE FAMILY MEMBER"/>
    <property type="match status" value="1"/>
</dbReference>
<dbReference type="PROSITE" id="PS51198">
    <property type="entry name" value="UVRD_HELICASE_ATP_BIND"/>
    <property type="match status" value="1"/>
</dbReference>
<dbReference type="Gene3D" id="1.10.10.160">
    <property type="match status" value="1"/>
</dbReference>
<dbReference type="GO" id="GO:0000725">
    <property type="term" value="P:recombinational repair"/>
    <property type="evidence" value="ECO:0007669"/>
    <property type="project" value="TreeGrafter"/>
</dbReference>
<keyword evidence="10" id="KW-1185">Reference proteome</keyword>
<dbReference type="PATRIC" id="fig|49547.3.peg.923"/>
<dbReference type="InterPro" id="IPR000212">
    <property type="entry name" value="DNA_helicase_UvrD/REP"/>
</dbReference>
<keyword evidence="2 6" id="KW-0378">Hydrolase</keyword>
<dbReference type="GO" id="GO:0005524">
    <property type="term" value="F:ATP binding"/>
    <property type="evidence" value="ECO:0007669"/>
    <property type="project" value="UniProtKB-UniRule"/>
</dbReference>
<dbReference type="Pfam" id="PF00580">
    <property type="entry name" value="UvrD-helicase"/>
    <property type="match status" value="1"/>
</dbReference>
<evidence type="ECO:0000259" key="8">
    <source>
        <dbReference type="PROSITE" id="PS51198"/>
    </source>
</evidence>
<feature type="region of interest" description="Disordered" evidence="7">
    <location>
        <begin position="445"/>
        <end position="477"/>
    </location>
</feature>
<proteinExistence type="predicted"/>
<sequence length="843" mass="97020">MINYEEFKKLVVKILGKDIKSNENQDLAIKGELNQAMFIVAGPGSGKTTVMVLKILKYIFVDGLWPDEIIATTFTVKASNELNSRILEWGTLIKEEIIKSAKDKKDYISSNDLRQIVKIDFSLLNTGTLDGMAYELLQIYSEAGSSLGVLIENFVCQTTMLNASLLKNNRFRNKALQEYLASLAGIENRNEPDKAPIISNPSKMSDVLLEMKDRFAFDRVNIEDIYNRSKKTGDIGHNLAIESILNYQETLKNNNVMDFSTLERLFLESLEKGKLKEFMKKIKIILVDEYQDTNLLQENIYFKLAEIAIKNGGNINVVGDDDQSLYRFRGATVNLFTDFKKRIHEKLNQEVIKINLSINYRSNDNIINLCNHFVNLDEDYQNVRVSNKDEIKAYGRGGNIPILGMFRNDEKTLSKDLTILIKNLNEKKEHKIKVKKILKKTEIDERNKDNKNNGNENNDSENNDSENNNFNENNEFNKNNESQYITLKLDEKNGSLKDIAYLTYSPKEVTSGGNRLLPFFLRKRLSELKNPIKVFNPRGQDIQSIEIVQILCGLILEAIDPNANIQKKIENLPILANQNMKKWRKIALSYIQTNPSPVQPLSLEEFMNHWQLRSPKNRDKWSESVEILDLTYKLIYWIKDFQEDPESLIYLEAITQTIKQNGFLNEYKAKIHFDNKVLETKSIEEAIWNIFLPIATGGVQIDENLLSNLPEERFNIMSIHQSKGLEFPFVMVDIGSKFKKNNINTAHLRFPRKKDRSSILEDSLREFSPLGISDRNAIDRIFDDLTRLYFVAFSRAQDVLLLVGLTPSLDGYENKESEGGIPNIALGWTRNKEFIGFNDIYLI</sequence>
<dbReference type="SUPFAM" id="SSF52540">
    <property type="entry name" value="P-loop containing nucleoside triphosphate hydrolases"/>
    <property type="match status" value="1"/>
</dbReference>
<feature type="binding site" evidence="6">
    <location>
        <begin position="41"/>
        <end position="48"/>
    </location>
    <ligand>
        <name>ATP</name>
        <dbReference type="ChEBI" id="CHEBI:30616"/>
    </ligand>
</feature>
<keyword evidence="5" id="KW-0238">DNA-binding</keyword>
<reference evidence="9 10" key="1">
    <citation type="submission" date="2016-04" db="EMBL/GenBank/DDBJ databases">
        <title>Genome sequence of Methanobrevibacter curvatus DSM 11111.</title>
        <authorList>
            <person name="Poehlein A."/>
            <person name="Seedorf H."/>
            <person name="Daniel R."/>
        </authorList>
    </citation>
    <scope>NUCLEOTIDE SEQUENCE [LARGE SCALE GENOMIC DNA]</scope>
    <source>
        <strain evidence="9 10">DSM 11111</strain>
    </source>
</reference>
<dbReference type="EMBL" id="LWMV01000160">
    <property type="protein sequence ID" value="KZX12800.1"/>
    <property type="molecule type" value="Genomic_DNA"/>
</dbReference>
<evidence type="ECO:0000256" key="6">
    <source>
        <dbReference type="PROSITE-ProRule" id="PRU00560"/>
    </source>
</evidence>
<dbReference type="GO" id="GO:0016787">
    <property type="term" value="F:hydrolase activity"/>
    <property type="evidence" value="ECO:0007669"/>
    <property type="project" value="UniProtKB-UniRule"/>
</dbReference>
<feature type="compositionally biased region" description="Low complexity" evidence="7">
    <location>
        <begin position="465"/>
        <end position="477"/>
    </location>
</feature>
<evidence type="ECO:0000256" key="7">
    <source>
        <dbReference type="SAM" id="MobiDB-lite"/>
    </source>
</evidence>
<name>A0A162FNQ6_9EURY</name>
<dbReference type="CDD" id="cd17932">
    <property type="entry name" value="DEXQc_UvrD"/>
    <property type="match status" value="1"/>
</dbReference>
<evidence type="ECO:0000313" key="9">
    <source>
        <dbReference type="EMBL" id="KZX12800.1"/>
    </source>
</evidence>
<organism evidence="9 10">
    <name type="scientific">Methanobrevibacter curvatus</name>
    <dbReference type="NCBI Taxonomy" id="49547"/>
    <lineage>
        <taxon>Archaea</taxon>
        <taxon>Methanobacteriati</taxon>
        <taxon>Methanobacteriota</taxon>
        <taxon>Methanomada group</taxon>
        <taxon>Methanobacteria</taxon>
        <taxon>Methanobacteriales</taxon>
        <taxon>Methanobacteriaceae</taxon>
        <taxon>Methanobrevibacter</taxon>
    </lineage>
</organism>
<dbReference type="GO" id="GO:0003677">
    <property type="term" value="F:DNA binding"/>
    <property type="evidence" value="ECO:0007669"/>
    <property type="project" value="UniProtKB-KW"/>
</dbReference>
<dbReference type="EC" id="3.6.4.12" evidence="9"/>
<evidence type="ECO:0000256" key="1">
    <source>
        <dbReference type="ARBA" id="ARBA00022741"/>
    </source>
</evidence>
<keyword evidence="4 6" id="KW-0067">ATP-binding</keyword>
<dbReference type="InterPro" id="IPR014016">
    <property type="entry name" value="UvrD-like_ATP-bd"/>
</dbReference>
<keyword evidence="3 6" id="KW-0347">Helicase</keyword>
<dbReference type="InterPro" id="IPR013986">
    <property type="entry name" value="DExx_box_DNA_helicase_dom_sf"/>
</dbReference>
<dbReference type="OrthoDB" id="203178at2157"/>
<dbReference type="PANTHER" id="PTHR11070:SF2">
    <property type="entry name" value="ATP-DEPENDENT DNA HELICASE SRS2"/>
    <property type="match status" value="1"/>
</dbReference>
<evidence type="ECO:0000256" key="3">
    <source>
        <dbReference type="ARBA" id="ARBA00022806"/>
    </source>
</evidence>
<dbReference type="Gene3D" id="3.40.50.300">
    <property type="entry name" value="P-loop containing nucleotide triphosphate hydrolases"/>
    <property type="match status" value="2"/>
</dbReference>
<evidence type="ECO:0000256" key="5">
    <source>
        <dbReference type="ARBA" id="ARBA00023125"/>
    </source>
</evidence>
<feature type="domain" description="UvrD-like helicase ATP-binding" evidence="8">
    <location>
        <begin position="20"/>
        <end position="363"/>
    </location>
</feature>
<evidence type="ECO:0000256" key="2">
    <source>
        <dbReference type="ARBA" id="ARBA00022801"/>
    </source>
</evidence>
<dbReference type="GO" id="GO:0043138">
    <property type="term" value="F:3'-5' DNA helicase activity"/>
    <property type="evidence" value="ECO:0007669"/>
    <property type="project" value="TreeGrafter"/>
</dbReference>
<evidence type="ECO:0000313" key="10">
    <source>
        <dbReference type="Proteomes" id="UP000077245"/>
    </source>
</evidence>
<gene>
    <name evidence="9" type="primary">yjcD</name>
    <name evidence="9" type="ORF">MBCUR_08560</name>
</gene>
<dbReference type="RefSeq" id="WP_067090646.1">
    <property type="nucleotide sequence ID" value="NZ_LWMV01000160.1"/>
</dbReference>
<dbReference type="STRING" id="49547.MBCUR_08560"/>
<keyword evidence="1 6" id="KW-0547">Nucleotide-binding</keyword>
<comment type="caution">
    <text evidence="9">The sequence shown here is derived from an EMBL/GenBank/DDBJ whole genome shotgun (WGS) entry which is preliminary data.</text>
</comment>
<protein>
    <submittedName>
        <fullName evidence="9">Putative ATP-dependent DNA helicase YjcD</fullName>
        <ecNumber evidence="9">3.6.4.12</ecNumber>
    </submittedName>
</protein>
<dbReference type="InterPro" id="IPR027417">
    <property type="entry name" value="P-loop_NTPase"/>
</dbReference>
<dbReference type="Proteomes" id="UP000077245">
    <property type="component" value="Unassembled WGS sequence"/>
</dbReference>
<accession>A0A162FNQ6</accession>
<evidence type="ECO:0000256" key="4">
    <source>
        <dbReference type="ARBA" id="ARBA00022840"/>
    </source>
</evidence>
<dbReference type="GO" id="GO:0005829">
    <property type="term" value="C:cytosol"/>
    <property type="evidence" value="ECO:0007669"/>
    <property type="project" value="TreeGrafter"/>
</dbReference>